<evidence type="ECO:0000256" key="2">
    <source>
        <dbReference type="ARBA" id="ARBA00022645"/>
    </source>
</evidence>
<dbReference type="PANTHER" id="PTHR30627:SF1">
    <property type="entry name" value="PEPTIDOGLYCAN D,D-TRANSPEPTIDASE FTSI"/>
    <property type="match status" value="1"/>
</dbReference>
<dbReference type="Pfam" id="PF00905">
    <property type="entry name" value="Transpeptidase"/>
    <property type="match status" value="1"/>
</dbReference>
<evidence type="ECO:0000313" key="7">
    <source>
        <dbReference type="Proteomes" id="UP001595711"/>
    </source>
</evidence>
<gene>
    <name evidence="6" type="ORF">ACFOOQ_19950</name>
</gene>
<dbReference type="InterPro" id="IPR012338">
    <property type="entry name" value="Beta-lactam/transpept-like"/>
</dbReference>
<dbReference type="Proteomes" id="UP001595711">
    <property type="component" value="Unassembled WGS sequence"/>
</dbReference>
<reference evidence="7" key="1">
    <citation type="journal article" date="2019" name="Int. J. Syst. Evol. Microbiol.">
        <title>The Global Catalogue of Microorganisms (GCM) 10K type strain sequencing project: providing services to taxonomists for standard genome sequencing and annotation.</title>
        <authorList>
            <consortium name="The Broad Institute Genomics Platform"/>
            <consortium name="The Broad Institute Genome Sequencing Center for Infectious Disease"/>
            <person name="Wu L."/>
            <person name="Ma J."/>
        </authorList>
    </citation>
    <scope>NUCLEOTIDE SEQUENCE [LARGE SCALE GENOMIC DNA]</scope>
    <source>
        <strain evidence="7">KCTC 42182</strain>
    </source>
</reference>
<dbReference type="InterPro" id="IPR005311">
    <property type="entry name" value="PBP_dimer"/>
</dbReference>
<comment type="caution">
    <text evidence="6">The sequence shown here is derived from an EMBL/GenBank/DDBJ whole genome shotgun (WGS) entry which is preliminary data.</text>
</comment>
<keyword evidence="2" id="KW-0378">Hydrolase</keyword>
<dbReference type="InterPro" id="IPR001460">
    <property type="entry name" value="PCN-bd_Tpept"/>
</dbReference>
<dbReference type="Pfam" id="PF03717">
    <property type="entry name" value="PBP_dimer"/>
    <property type="match status" value="1"/>
</dbReference>
<dbReference type="SUPFAM" id="SSF56519">
    <property type="entry name" value="Penicillin binding protein dimerisation domain"/>
    <property type="match status" value="1"/>
</dbReference>
<protein>
    <submittedName>
        <fullName evidence="6">Peptidoglycan D,D-transpeptidase FtsI family protein</fullName>
    </submittedName>
</protein>
<dbReference type="PANTHER" id="PTHR30627">
    <property type="entry name" value="PEPTIDOGLYCAN D,D-TRANSPEPTIDASE"/>
    <property type="match status" value="1"/>
</dbReference>
<keyword evidence="2" id="KW-0645">Protease</keyword>
<feature type="domain" description="Penicillin-binding protein transpeptidase" evidence="4">
    <location>
        <begin position="255"/>
        <end position="541"/>
    </location>
</feature>
<dbReference type="InterPro" id="IPR036138">
    <property type="entry name" value="PBP_dimer_sf"/>
</dbReference>
<proteinExistence type="predicted"/>
<dbReference type="Gene3D" id="3.90.1310.10">
    <property type="entry name" value="Penicillin-binding protein 2a (Domain 2)"/>
    <property type="match status" value="1"/>
</dbReference>
<evidence type="ECO:0000256" key="3">
    <source>
        <dbReference type="ARBA" id="ARBA00023136"/>
    </source>
</evidence>
<name>A0ABV7VLA5_9PROT</name>
<keyword evidence="7" id="KW-1185">Reference proteome</keyword>
<dbReference type="RefSeq" id="WP_379729440.1">
    <property type="nucleotide sequence ID" value="NZ_JBHRYJ010000005.1"/>
</dbReference>
<evidence type="ECO:0000256" key="1">
    <source>
        <dbReference type="ARBA" id="ARBA00004370"/>
    </source>
</evidence>
<dbReference type="Gene3D" id="3.40.710.10">
    <property type="entry name" value="DD-peptidase/beta-lactamase superfamily"/>
    <property type="match status" value="1"/>
</dbReference>
<comment type="subcellular location">
    <subcellularLocation>
        <location evidence="1">Membrane</location>
    </subcellularLocation>
</comment>
<keyword evidence="2" id="KW-0121">Carboxypeptidase</keyword>
<dbReference type="Gene3D" id="3.30.450.330">
    <property type="match status" value="1"/>
</dbReference>
<accession>A0ABV7VLA5</accession>
<sequence length="599" mass="64809">MLSRLFHRAPKQKMPCTPADIPGRPGLVRLEGAAKQALDLSRGRLVIGIGLFSLAFCLLAGRLVELTAFHGAGEPVVARVNPDLTARTVLMDRQPIVDRNGVILAANLKIASLYADPRKILNPAEAALRIAQVLPDLSAGELQTKLASGRSFIWLKRGLTPREQYEVNRLGIPGLYFHDEQRRVYPQGSLAVHVLGFTDIDGNGIAGIEKSFDEQLRDPARTGDPLQLSLDIRVQHIVRDELARAVETFQAIGAGAIVMDIYTGEVISLVSLPDFDPADPGAASADARFNRITLGVYEMGSTMKTLNTAMALDYGVAKMSSSYDARFPIHIGRFTIHDDHPKARWLSVPEIYMYSSNIGSAKMAVDVGPDRQREFMARLGMLTKPAIELPEVGAPLVPRNWKTTETMTIAFGHGLSVTPLQLCTATAAIINGGVLHPPTLIKRPPGMPAPGRQVVSRWVSDALRKLMVLVVEDGTGKKAEVNGYLVGGKTGTSEKVSARGGYNHKALFNTFVAGFPMNNPRYIVQVMLDEPKGNKSTYGYAAAGWTSAPTAGHIISRIAPLLGVEPVDENSPAIKQAMYVPLPGIDLPGKTQEKKLASQ</sequence>
<dbReference type="InterPro" id="IPR050515">
    <property type="entry name" value="Beta-lactam/transpept"/>
</dbReference>
<feature type="domain" description="Penicillin-binding protein dimerisation" evidence="5">
    <location>
        <begin position="94"/>
        <end position="217"/>
    </location>
</feature>
<keyword evidence="3" id="KW-0472">Membrane</keyword>
<dbReference type="SUPFAM" id="SSF56601">
    <property type="entry name" value="beta-lactamase/transpeptidase-like"/>
    <property type="match status" value="1"/>
</dbReference>
<organism evidence="6 7">
    <name type="scientific">Ferrovibrio xuzhouensis</name>
    <dbReference type="NCBI Taxonomy" id="1576914"/>
    <lineage>
        <taxon>Bacteria</taxon>
        <taxon>Pseudomonadati</taxon>
        <taxon>Pseudomonadota</taxon>
        <taxon>Alphaproteobacteria</taxon>
        <taxon>Rhodospirillales</taxon>
        <taxon>Rhodospirillaceae</taxon>
        <taxon>Ferrovibrio</taxon>
    </lineage>
</organism>
<dbReference type="EMBL" id="JBHRYJ010000005">
    <property type="protein sequence ID" value="MFC3677837.1"/>
    <property type="molecule type" value="Genomic_DNA"/>
</dbReference>
<evidence type="ECO:0000259" key="4">
    <source>
        <dbReference type="Pfam" id="PF00905"/>
    </source>
</evidence>
<evidence type="ECO:0000259" key="5">
    <source>
        <dbReference type="Pfam" id="PF03717"/>
    </source>
</evidence>
<evidence type="ECO:0000313" key="6">
    <source>
        <dbReference type="EMBL" id="MFC3677837.1"/>
    </source>
</evidence>